<comment type="caution">
    <text evidence="4">The sequence shown here is derived from an EMBL/GenBank/DDBJ whole genome shotgun (WGS) entry which is preliminary data.</text>
</comment>
<dbReference type="InterPro" id="IPR011129">
    <property type="entry name" value="CSD"/>
</dbReference>
<dbReference type="PROSITE" id="PS00352">
    <property type="entry name" value="CSD_1"/>
    <property type="match status" value="1"/>
</dbReference>
<evidence type="ECO:0000313" key="5">
    <source>
        <dbReference type="Proteomes" id="UP000288805"/>
    </source>
</evidence>
<keyword evidence="2" id="KW-1133">Transmembrane helix</keyword>
<dbReference type="PANTHER" id="PTHR46565:SF20">
    <property type="entry name" value="COLD SHOCK DOMAIN-CONTAINING PROTEIN 4"/>
    <property type="match status" value="1"/>
</dbReference>
<dbReference type="InterPro" id="IPR002059">
    <property type="entry name" value="CSP_DNA-bd"/>
</dbReference>
<feature type="transmembrane region" description="Helical" evidence="2">
    <location>
        <begin position="177"/>
        <end position="210"/>
    </location>
</feature>
<dbReference type="PRINTS" id="PR00050">
    <property type="entry name" value="COLDSHOCK"/>
</dbReference>
<dbReference type="PANTHER" id="PTHR46565">
    <property type="entry name" value="COLD SHOCK DOMAIN PROTEIN 2"/>
    <property type="match status" value="1"/>
</dbReference>
<evidence type="ECO:0000256" key="1">
    <source>
        <dbReference type="SAM" id="MobiDB-lite"/>
    </source>
</evidence>
<organism evidence="4 5">
    <name type="scientific">Vitis vinifera</name>
    <name type="common">Grape</name>
    <dbReference type="NCBI Taxonomy" id="29760"/>
    <lineage>
        <taxon>Eukaryota</taxon>
        <taxon>Viridiplantae</taxon>
        <taxon>Streptophyta</taxon>
        <taxon>Embryophyta</taxon>
        <taxon>Tracheophyta</taxon>
        <taxon>Spermatophyta</taxon>
        <taxon>Magnoliopsida</taxon>
        <taxon>eudicotyledons</taxon>
        <taxon>Gunneridae</taxon>
        <taxon>Pentapetalae</taxon>
        <taxon>rosids</taxon>
        <taxon>Vitales</taxon>
        <taxon>Vitaceae</taxon>
        <taxon>Viteae</taxon>
        <taxon>Vitis</taxon>
    </lineage>
</organism>
<dbReference type="GO" id="GO:0003676">
    <property type="term" value="F:nucleic acid binding"/>
    <property type="evidence" value="ECO:0007669"/>
    <property type="project" value="InterPro"/>
</dbReference>
<dbReference type="Pfam" id="PF00313">
    <property type="entry name" value="CSD"/>
    <property type="match status" value="1"/>
</dbReference>
<keyword evidence="2" id="KW-0472">Membrane</keyword>
<dbReference type="InterPro" id="IPR019844">
    <property type="entry name" value="CSD_CS"/>
</dbReference>
<dbReference type="SMART" id="SM00357">
    <property type="entry name" value="CSP"/>
    <property type="match status" value="1"/>
</dbReference>
<sequence length="237" mass="25472">MAQKRSTGVVRWFSDQKGFGFITPNEGGEDLFVHQSSIKSDGFRSLGEGETVEFQIVLGEDGRTKAVDVTGPDGSSVQGSKRDSYGGGGGGGGRGGRSGGGYGSGWRTGDRAAMVVAVPLVIIVAGPGIWLGIASEEIMAAAAAVAVAVVVEEAEVVIPVVSQDIWLGTVPVQAAEAVAVAVAVVITVVIMGTWLGIALWKAAALVGWWWRRWRRWKVWWRWRWRWMLQLWTGRAFC</sequence>
<gene>
    <name evidence="4" type="primary">GRP-2_4</name>
    <name evidence="4" type="ORF">CK203_006010</name>
</gene>
<dbReference type="SUPFAM" id="SSF50249">
    <property type="entry name" value="Nucleic acid-binding proteins"/>
    <property type="match status" value="1"/>
</dbReference>
<dbReference type="InterPro" id="IPR012340">
    <property type="entry name" value="NA-bd_OB-fold"/>
</dbReference>
<feature type="transmembrane region" description="Helical" evidence="2">
    <location>
        <begin position="112"/>
        <end position="133"/>
    </location>
</feature>
<dbReference type="CDD" id="cd04458">
    <property type="entry name" value="CSP_CDS"/>
    <property type="match status" value="1"/>
</dbReference>
<proteinExistence type="predicted"/>
<dbReference type="AlphaFoldDB" id="A0A438K638"/>
<evidence type="ECO:0000313" key="4">
    <source>
        <dbReference type="EMBL" id="RVX16663.1"/>
    </source>
</evidence>
<name>A0A438K638_VITVI</name>
<dbReference type="Gene3D" id="2.40.50.140">
    <property type="entry name" value="Nucleic acid-binding proteins"/>
    <property type="match status" value="1"/>
</dbReference>
<protein>
    <submittedName>
        <fullName evidence="4">Glycine-rich protein 2</fullName>
    </submittedName>
</protein>
<feature type="region of interest" description="Disordered" evidence="1">
    <location>
        <begin position="65"/>
        <end position="103"/>
    </location>
</feature>
<reference evidence="4 5" key="1">
    <citation type="journal article" date="2018" name="PLoS Genet.">
        <title>Population sequencing reveals clonal diversity and ancestral inbreeding in the grapevine cultivar Chardonnay.</title>
        <authorList>
            <person name="Roach M.J."/>
            <person name="Johnson D.L."/>
            <person name="Bohlmann J."/>
            <person name="van Vuuren H.J."/>
            <person name="Jones S.J."/>
            <person name="Pretorius I.S."/>
            <person name="Schmidt S.A."/>
            <person name="Borneman A.R."/>
        </authorList>
    </citation>
    <scope>NUCLEOTIDE SEQUENCE [LARGE SCALE GENOMIC DNA]</scope>
    <source>
        <strain evidence="5">cv. Chardonnay</strain>
        <tissue evidence="4">Leaf</tissue>
    </source>
</reference>
<feature type="compositionally biased region" description="Gly residues" evidence="1">
    <location>
        <begin position="85"/>
        <end position="103"/>
    </location>
</feature>
<feature type="domain" description="CSD" evidence="3">
    <location>
        <begin position="5"/>
        <end position="71"/>
    </location>
</feature>
<evidence type="ECO:0000259" key="3">
    <source>
        <dbReference type="PROSITE" id="PS51857"/>
    </source>
</evidence>
<dbReference type="EMBL" id="QGNW01000015">
    <property type="protein sequence ID" value="RVX16663.1"/>
    <property type="molecule type" value="Genomic_DNA"/>
</dbReference>
<accession>A0A438K638</accession>
<dbReference type="PROSITE" id="PS51857">
    <property type="entry name" value="CSD_2"/>
    <property type="match status" value="1"/>
</dbReference>
<evidence type="ECO:0000256" key="2">
    <source>
        <dbReference type="SAM" id="Phobius"/>
    </source>
</evidence>
<keyword evidence="2" id="KW-0812">Transmembrane</keyword>
<dbReference type="Proteomes" id="UP000288805">
    <property type="component" value="Unassembled WGS sequence"/>
</dbReference>